<evidence type="ECO:0000313" key="1">
    <source>
        <dbReference type="EMBL" id="KAJ2985619.1"/>
    </source>
</evidence>
<dbReference type="EMBL" id="JAPDGR010001074">
    <property type="protein sequence ID" value="KAJ2985619.1"/>
    <property type="molecule type" value="Genomic_DNA"/>
</dbReference>
<proteinExistence type="predicted"/>
<dbReference type="Proteomes" id="UP001143856">
    <property type="component" value="Unassembled WGS sequence"/>
</dbReference>
<gene>
    <name evidence="1" type="ORF">NUW58_g5435</name>
</gene>
<protein>
    <submittedName>
        <fullName evidence="1">Uncharacterized protein</fullName>
    </submittedName>
</protein>
<comment type="caution">
    <text evidence="1">The sequence shown here is derived from an EMBL/GenBank/DDBJ whole genome shotgun (WGS) entry which is preliminary data.</text>
</comment>
<evidence type="ECO:0000313" key="2">
    <source>
        <dbReference type="Proteomes" id="UP001143856"/>
    </source>
</evidence>
<organism evidence="1 2">
    <name type="scientific">Xylaria curta</name>
    <dbReference type="NCBI Taxonomy" id="42375"/>
    <lineage>
        <taxon>Eukaryota</taxon>
        <taxon>Fungi</taxon>
        <taxon>Dikarya</taxon>
        <taxon>Ascomycota</taxon>
        <taxon>Pezizomycotina</taxon>
        <taxon>Sordariomycetes</taxon>
        <taxon>Xylariomycetidae</taxon>
        <taxon>Xylariales</taxon>
        <taxon>Xylariaceae</taxon>
        <taxon>Xylaria</taxon>
    </lineage>
</organism>
<name>A0ACC1P4A0_9PEZI</name>
<reference evidence="1" key="1">
    <citation type="submission" date="2022-10" db="EMBL/GenBank/DDBJ databases">
        <title>Genome Sequence of Xylaria curta.</title>
        <authorList>
            <person name="Buettner E."/>
        </authorList>
    </citation>
    <scope>NUCLEOTIDE SEQUENCE</scope>
    <source>
        <strain evidence="1">Babe10</strain>
    </source>
</reference>
<keyword evidence="2" id="KW-1185">Reference proteome</keyword>
<accession>A0ACC1P4A0</accession>
<sequence length="2621" mass="290429">MAASFRTGGAAEAQSAAATTPKKSSNKIPNIRLSFITAQDQAKFETLFKSAVGENSTTMSGEKARDLLLRSRLDGDSLSHIWTLSDTTRAGELHFPEFALAMYLCNLKLVGKPLPGNLPDNIKNEVSSMVDIINFSVAEEAASSGATNAPDFTRQNTATPPTIQHPQPQASNSQLLQTHMTGYPGQQLGMGMQPQQTGFQGGVGNLQPTGYSGPRPPMPPMPTGFPGALSPAAAPLNAQPTGRPGQWGLVNTPASGLPNIDALQARMMPQAGREQQNYTTAGLAGNAVIPWAITKDEKTRYDQLFRAWDGLGKGFIGGDQAIEIMGQSGLEKTDLERIWTLSDNGNKGRLDLDEFAVAMHLIYRKLNGYPIPNTLPAELVPPSTRKITESLGTIRSMLNQESDFRKSSGASLLPQKTGVSYMKSHSFKGGNASLGAGRKDGTVFRNNDDDVGYKSSARRRVGNASPRPSSPASVASNDDLSLDQLRKKIREKQVILDAMDFKDETAAEEDDILDRRDRREAEELYRRIRRIQDDIDAHPEAAFLSGDSDAERRALKRQLQNLTDKIPELASQVRKTEKAIADAKLELFRLRDAKSHPSSASTIIGTGPGGSITESDRLKARAKAMMQQRTAALTGKKIDVGDDDLDAPKRLEEESIKARTEKENNERMVRDVEDSVREFSRGIEDNLKEGGHTSTDEHEKRRWEDALGVEDEVRDFIFDLQRSSRATRIRAQDRKGGRTANTEPVRAEVPPARLESPLSAGHTSTPPVSQSPGPSGGSYSSYKTPEERAAFIKQQAEQRMAERLAALGIKAPSKPGETAAQRIERERAERAAKLRQAEEEDARRESERQARIAEEQGVPPPIPKAELKKPPPPPARKAAKNDDTAKKAQEQEAARKAEEERLAKEREEQQRATQQMEDEAKHQEDELNKEREAASARLKALEEQVRQGKIKKEEEKKRKKAALAEAKEKEAKLAAQRAEIEAARQRELELQRQLEAMDEEDSSSDEDDGPQQITEPLPPLTSFAIYGISAVLAPWSLAEPNMRIPRPRASLATSSRHGIVYVPPDDAKGPRVDVIALHGLHSTFDKTWHDKEHDGALSPWLAGLPLTARIFAYDNPLSFSSEQSLLNKSALESGATALLAAISNKVEAKRPLVFLCHNIAGILVKELLWIANHDARYLDIALATRALVLFGVPDMFSSWQDDLLRLAFVTTGSSDNGDPGIRRTEMTEIVDKGPSALQAATIRFEMIKNQYRIISVHEVAPVDGDYGVIVQSALENDLNLSILMPATHDRLPLSEPVQAAFQIILNATTKSTKDYQYDFVACRQKLAAHYQYDGELGKLRPEVASDIVSPLCKELTSRSSGLVTIYGSAGSGKSVLASQISAASLGVVLSFSFSVADHRRSSYRELLLSFLLQLLYRDGSGFDSAYIRSVYPRMTRDPGVSSADLYRLLCALLGALPKTTIIINALDECDGESQVRLVGDFKRIALKGPVKCMVFLTCRPSDAVMRILGPFQEHNSINLDENMKHVRSELLARGFGGEKLQDVRSRLEEANATPLKVSLIATLAGIGELSDIPDDYDSIYERILARIDAPPKWLETILLCIAFARRPLTVAELAVAIGLDCCAPRVSGARLTRQQIRVAAPKKLQEDLKLVAGSLVHIQDNVVYLVHSTLRDFIRCNSSIFARSRPPVHIQQPDSGQWGALWRSLAILSAPEIRDFKDMATKSRLCDHLCSVPISSQPYSFARYAGSSLVHDLKLANNGNTSEESIRAATDAASEFWDTIETRSWWIETFTTLQEEAAQEDKTPLQTSLYLAASVGIQSAVQKLLPEASDSFATIKMALCPAIRRGNIETTRLLLTTAPNFEEDIWRSAIEFSCIHGRAELLRSVLLWRSESTGRELSESELLTCLSHVAGRGHWHIIHALKDAYPHMMDAIKREEVVSLIEEAAFRGRDGVISELLPIVIPIVDSISNPAQPDNGTSALETEVYSGGASGQIEDSVRTEPDGAATDTTMEEAEGETVPEEISKVDRGNTDKDLGLGPAIIKAVGFGNAVAVHLLASISDAILEYRSEPTGMTPLHLAATYGNTEALIELLDCGADIGAVDNQDATALLLASLQQHSDVARNINAVNALLKRGANPDHAATRSAKYRANSFIKRQKNQDTMAYNPRMSIIPPSQTQSRTRKKEEEADAFMRLPDKEIVGCITDIGIPFTVADLQKPNPLQVQMIFEWFAELLLNTTRETVEPAMRAAAEDICGEFVDIVPPDTRNLMGFYVSLRRLLLECGITDFNFSDLYKPTHPRLVKIFSYLINFVRFRESQTNVIDTHFNKAEQTKARIEALYGENQDAETRLHDMRHNRKAMEAQVREKTERNEELKKTLLELRRNQEKVAARLEDAKAKKGELAQTLEHKTTEKMLLKQESAKLRPYTLQSPQALQTSLTELNNTLSADKSHIDSLDRRARALQTSTDSFGVVSTDVASCIKLLDEISVELSKEEEEHARNTKQRDALSERGNNVREVERTEALLQRQLGKWNERTEKLRDQSREKAQEAKEKMEELRALHKKLTEERAAKGTEIERRRVRIEQTEKKMLDLKENIENEVHSAYDEYLKMESHIKLYITEMEQAI</sequence>